<dbReference type="InterPro" id="IPR013762">
    <property type="entry name" value="Integrase-like_cat_sf"/>
</dbReference>
<comment type="caution">
    <text evidence="4">The sequence shown here is derived from an EMBL/GenBank/DDBJ whole genome shotgun (WGS) entry which is preliminary data.</text>
</comment>
<keyword evidence="2" id="KW-0233">DNA recombination</keyword>
<dbReference type="GO" id="GO:0006310">
    <property type="term" value="P:DNA recombination"/>
    <property type="evidence" value="ECO:0007669"/>
    <property type="project" value="UniProtKB-KW"/>
</dbReference>
<dbReference type="GO" id="GO:0015074">
    <property type="term" value="P:DNA integration"/>
    <property type="evidence" value="ECO:0007669"/>
    <property type="project" value="InterPro"/>
</dbReference>
<dbReference type="GO" id="GO:0003677">
    <property type="term" value="F:DNA binding"/>
    <property type="evidence" value="ECO:0007669"/>
    <property type="project" value="UniProtKB-KW"/>
</dbReference>
<evidence type="ECO:0000256" key="2">
    <source>
        <dbReference type="ARBA" id="ARBA00023172"/>
    </source>
</evidence>
<organism evidence="4 5">
    <name type="scientific">Pseudomarimonas arenosa</name>
    <dbReference type="NCBI Taxonomy" id="2774145"/>
    <lineage>
        <taxon>Bacteria</taxon>
        <taxon>Pseudomonadati</taxon>
        <taxon>Pseudomonadota</taxon>
        <taxon>Gammaproteobacteria</taxon>
        <taxon>Lysobacterales</taxon>
        <taxon>Lysobacteraceae</taxon>
        <taxon>Pseudomarimonas</taxon>
    </lineage>
</organism>
<reference evidence="4 5" key="1">
    <citation type="submission" date="2020-09" db="EMBL/GenBank/DDBJ databases">
        <title>Pseudoxanthomonas sp. CAU 1598 isolated from sand of Yaerae Beach.</title>
        <authorList>
            <person name="Kim W."/>
        </authorList>
    </citation>
    <scope>NUCLEOTIDE SEQUENCE [LARGE SCALE GENOMIC DNA]</scope>
    <source>
        <strain evidence="4 5">CAU 1598</strain>
    </source>
</reference>
<dbReference type="Proteomes" id="UP000613768">
    <property type="component" value="Unassembled WGS sequence"/>
</dbReference>
<evidence type="ECO:0000313" key="5">
    <source>
        <dbReference type="Proteomes" id="UP000613768"/>
    </source>
</evidence>
<proteinExistence type="predicted"/>
<dbReference type="Gene3D" id="1.10.150.130">
    <property type="match status" value="1"/>
</dbReference>
<dbReference type="PANTHER" id="PTHR34605">
    <property type="entry name" value="PHAGE_INTEGRASE DOMAIN-CONTAINING PROTEIN"/>
    <property type="match status" value="1"/>
</dbReference>
<dbReference type="RefSeq" id="WP_192027761.1">
    <property type="nucleotide sequence ID" value="NZ_JACYTR010000002.1"/>
</dbReference>
<dbReference type="InterPro" id="IPR002104">
    <property type="entry name" value="Integrase_catalytic"/>
</dbReference>
<dbReference type="PANTHER" id="PTHR34605:SF3">
    <property type="entry name" value="P CELL-TYPE AGGLUTINATION PROTEIN MAP4-LIKE-RELATED"/>
    <property type="match status" value="1"/>
</dbReference>
<dbReference type="InterPro" id="IPR010998">
    <property type="entry name" value="Integrase_recombinase_N"/>
</dbReference>
<sequence>MTALERYLAAATRKNTEISYAQAIRHFEREFGGLLPTSSEIVAQYLATYAGLLSDSTLRQRLSALAQWHCSHGFVDPTRDELVRKTLRGIRAIHPRAQKQAKPIQLVVLERIDAHCREVAHEARECGDRSCKLRAVRDRALVLLGFWRAFRADDLANLQIEHVSMRASEGMALFVPTSKADRENLGRAIQVPALTRLCPVEAMAEWIAASELQAGPVFRRVDRWGRPGRQAMNPKSFLPLLRRLLAEAGVDASDRYSSHSLRRGFSGWATGNGWDLKTLMEYVGWRDIQSAARYVDPILSDKQRLEAGLEKRNG</sequence>
<evidence type="ECO:0000256" key="1">
    <source>
        <dbReference type="ARBA" id="ARBA00023125"/>
    </source>
</evidence>
<name>A0AAW3ZE28_9GAMM</name>
<dbReference type="Gene3D" id="1.10.443.10">
    <property type="entry name" value="Intergrase catalytic core"/>
    <property type="match status" value="1"/>
</dbReference>
<dbReference type="PROSITE" id="PS51898">
    <property type="entry name" value="TYR_RECOMBINASE"/>
    <property type="match status" value="1"/>
</dbReference>
<protein>
    <submittedName>
        <fullName evidence="4">Tyrosine-type recombinase/integrase</fullName>
    </submittedName>
</protein>
<dbReference type="EMBL" id="JACYTR010000002">
    <property type="protein sequence ID" value="MBD8524416.1"/>
    <property type="molecule type" value="Genomic_DNA"/>
</dbReference>
<dbReference type="InterPro" id="IPR052925">
    <property type="entry name" value="Phage_Integrase-like_Recomb"/>
</dbReference>
<accession>A0AAW3ZE28</accession>
<dbReference type="InterPro" id="IPR011010">
    <property type="entry name" value="DNA_brk_join_enz"/>
</dbReference>
<dbReference type="AlphaFoldDB" id="A0AAW3ZE28"/>
<gene>
    <name evidence="4" type="ORF">IFO71_01560</name>
</gene>
<evidence type="ECO:0000313" key="4">
    <source>
        <dbReference type="EMBL" id="MBD8524416.1"/>
    </source>
</evidence>
<keyword evidence="1" id="KW-0238">DNA-binding</keyword>
<dbReference type="SUPFAM" id="SSF56349">
    <property type="entry name" value="DNA breaking-rejoining enzymes"/>
    <property type="match status" value="1"/>
</dbReference>
<evidence type="ECO:0000259" key="3">
    <source>
        <dbReference type="PROSITE" id="PS51898"/>
    </source>
</evidence>
<keyword evidence="5" id="KW-1185">Reference proteome</keyword>
<feature type="domain" description="Tyr recombinase" evidence="3">
    <location>
        <begin position="107"/>
        <end position="310"/>
    </location>
</feature>
<dbReference type="Pfam" id="PF00589">
    <property type="entry name" value="Phage_integrase"/>
    <property type="match status" value="1"/>
</dbReference>
<dbReference type="SUPFAM" id="SSF47823">
    <property type="entry name" value="lambda integrase-like, N-terminal domain"/>
    <property type="match status" value="1"/>
</dbReference>